<proteinExistence type="predicted"/>
<evidence type="ECO:0000313" key="2">
    <source>
        <dbReference type="Proteomes" id="UP001501237"/>
    </source>
</evidence>
<comment type="caution">
    <text evidence="1">The sequence shown here is derived from an EMBL/GenBank/DDBJ whole genome shotgun (WGS) entry which is preliminary data.</text>
</comment>
<protein>
    <submittedName>
        <fullName evidence="1">Uncharacterized protein</fullName>
    </submittedName>
</protein>
<sequence>MNDPLRELLAVPGSELAEVLRSGLRLTARALESTARETPDDPGTDAYRELRLVFEDVLGTAPRRAVAVVHEDPLEDLYRHYVRETPQGLPPGESLPGMPAARWQAFTSSLLRLPAQAAIEWRRASQSLIGAGPPEAHLVPGEEHETLLPGNRDLGVRELVGTPHAPLPADVAAAVRGAAPGTDGWTLGALASQVLALSEADPALYSFGSLTGGPRPLRDAAHRARYRAELLARIEDFSDQPASSLAALRALVLVDEALCSVTHLSPSTHATSWWNLLAARSRRLVFAHAQALREQAKVREPARRYSDIKELTEDDVPAHSPGQSGRVLRCLRLYADYGGNVRRGRVIYGTDEG</sequence>
<dbReference type="Proteomes" id="UP001501237">
    <property type="component" value="Unassembled WGS sequence"/>
</dbReference>
<dbReference type="RefSeq" id="WP_344835378.1">
    <property type="nucleotide sequence ID" value="NZ_BAAAUV010000021.1"/>
</dbReference>
<keyword evidence="2" id="KW-1185">Reference proteome</keyword>
<reference evidence="2" key="1">
    <citation type="journal article" date="2019" name="Int. J. Syst. Evol. Microbiol.">
        <title>The Global Catalogue of Microorganisms (GCM) 10K type strain sequencing project: providing services to taxonomists for standard genome sequencing and annotation.</title>
        <authorList>
            <consortium name="The Broad Institute Genomics Platform"/>
            <consortium name="The Broad Institute Genome Sequencing Center for Infectious Disease"/>
            <person name="Wu L."/>
            <person name="Ma J."/>
        </authorList>
    </citation>
    <scope>NUCLEOTIDE SEQUENCE [LARGE SCALE GENOMIC DNA]</scope>
    <source>
        <strain evidence="2">JCM 9377</strain>
    </source>
</reference>
<name>A0ABP6QLM3_9ACTN</name>
<dbReference type="EMBL" id="BAAAUV010000021">
    <property type="protein sequence ID" value="GAA3230956.1"/>
    <property type="molecule type" value="Genomic_DNA"/>
</dbReference>
<gene>
    <name evidence="1" type="ORF">GCM10010468_61800</name>
</gene>
<organism evidence="1 2">
    <name type="scientific">Actinocorallia longicatena</name>
    <dbReference type="NCBI Taxonomy" id="111803"/>
    <lineage>
        <taxon>Bacteria</taxon>
        <taxon>Bacillati</taxon>
        <taxon>Actinomycetota</taxon>
        <taxon>Actinomycetes</taxon>
        <taxon>Streptosporangiales</taxon>
        <taxon>Thermomonosporaceae</taxon>
        <taxon>Actinocorallia</taxon>
    </lineage>
</organism>
<evidence type="ECO:0000313" key="1">
    <source>
        <dbReference type="EMBL" id="GAA3230956.1"/>
    </source>
</evidence>
<accession>A0ABP6QLM3</accession>